<evidence type="ECO:0000259" key="3">
    <source>
        <dbReference type="PROSITE" id="PS50011"/>
    </source>
</evidence>
<reference evidence="4 5" key="1">
    <citation type="journal article" date="2023" name="G3 (Bethesda)">
        <title>A haplotype-resolved chromosome-scale genome for Quercus rubra L. provides insights into the genetics of adaptive traits for red oak species.</title>
        <authorList>
            <person name="Kapoor B."/>
            <person name="Jenkins J."/>
            <person name="Schmutz J."/>
            <person name="Zhebentyayeva T."/>
            <person name="Kuelheim C."/>
            <person name="Coggeshall M."/>
            <person name="Heim C."/>
            <person name="Lasky J.R."/>
            <person name="Leites L."/>
            <person name="Islam-Faridi N."/>
            <person name="Romero-Severson J."/>
            <person name="DeLeo V.L."/>
            <person name="Lucas S.M."/>
            <person name="Lazic D."/>
            <person name="Gailing O."/>
            <person name="Carlson J."/>
            <person name="Staton M."/>
        </authorList>
    </citation>
    <scope>NUCLEOTIDE SEQUENCE [LARGE SCALE GENOMIC DNA]</scope>
    <source>
        <strain evidence="4">Pseudo-F2</strain>
    </source>
</reference>
<dbReference type="SUPFAM" id="SSF56112">
    <property type="entry name" value="Protein kinase-like (PK-like)"/>
    <property type="match status" value="1"/>
</dbReference>
<gene>
    <name evidence="4" type="ORF">RGQ29_015577</name>
</gene>
<protein>
    <recommendedName>
        <fullName evidence="3">Protein kinase domain-containing protein</fullName>
    </recommendedName>
</protein>
<dbReference type="PROSITE" id="PS50011">
    <property type="entry name" value="PROTEIN_KINASE_DOM"/>
    <property type="match status" value="1"/>
</dbReference>
<evidence type="ECO:0000313" key="4">
    <source>
        <dbReference type="EMBL" id="KAK4598147.1"/>
    </source>
</evidence>
<feature type="domain" description="Protein kinase" evidence="3">
    <location>
        <begin position="245"/>
        <end position="507"/>
    </location>
</feature>
<feature type="transmembrane region" description="Helical" evidence="1">
    <location>
        <begin position="204"/>
        <end position="226"/>
    </location>
</feature>
<dbReference type="Gene3D" id="1.10.510.10">
    <property type="entry name" value="Transferase(Phosphotransferase) domain 1"/>
    <property type="match status" value="1"/>
</dbReference>
<keyword evidence="2" id="KW-0732">Signal</keyword>
<dbReference type="AlphaFoldDB" id="A0AAN7FPM9"/>
<dbReference type="EMBL" id="JAXUIC010000003">
    <property type="protein sequence ID" value="KAK4598147.1"/>
    <property type="molecule type" value="Genomic_DNA"/>
</dbReference>
<evidence type="ECO:0000256" key="2">
    <source>
        <dbReference type="SAM" id="SignalP"/>
    </source>
</evidence>
<dbReference type="InterPro" id="IPR008271">
    <property type="entry name" value="Ser/Thr_kinase_AS"/>
</dbReference>
<dbReference type="GO" id="GO:0004672">
    <property type="term" value="F:protein kinase activity"/>
    <property type="evidence" value="ECO:0007669"/>
    <property type="project" value="InterPro"/>
</dbReference>
<dbReference type="PROSITE" id="PS00108">
    <property type="entry name" value="PROTEIN_KINASE_ST"/>
    <property type="match status" value="1"/>
</dbReference>
<keyword evidence="1" id="KW-0812">Transmembrane</keyword>
<evidence type="ECO:0000313" key="5">
    <source>
        <dbReference type="Proteomes" id="UP001324115"/>
    </source>
</evidence>
<organism evidence="4 5">
    <name type="scientific">Quercus rubra</name>
    <name type="common">Northern red oak</name>
    <name type="synonym">Quercus borealis</name>
    <dbReference type="NCBI Taxonomy" id="3512"/>
    <lineage>
        <taxon>Eukaryota</taxon>
        <taxon>Viridiplantae</taxon>
        <taxon>Streptophyta</taxon>
        <taxon>Embryophyta</taxon>
        <taxon>Tracheophyta</taxon>
        <taxon>Spermatophyta</taxon>
        <taxon>Magnoliopsida</taxon>
        <taxon>eudicotyledons</taxon>
        <taxon>Gunneridae</taxon>
        <taxon>Pentapetalae</taxon>
        <taxon>rosids</taxon>
        <taxon>fabids</taxon>
        <taxon>Fagales</taxon>
        <taxon>Fagaceae</taxon>
        <taxon>Quercus</taxon>
    </lineage>
</organism>
<dbReference type="InterPro" id="IPR011009">
    <property type="entry name" value="Kinase-like_dom_sf"/>
</dbReference>
<dbReference type="GO" id="GO:0016020">
    <property type="term" value="C:membrane"/>
    <property type="evidence" value="ECO:0007669"/>
    <property type="project" value="TreeGrafter"/>
</dbReference>
<name>A0AAN7FPM9_QUERU</name>
<keyword evidence="5" id="KW-1185">Reference proteome</keyword>
<dbReference type="InterPro" id="IPR051564">
    <property type="entry name" value="LRR_receptor-like_kinase"/>
</dbReference>
<dbReference type="Pfam" id="PF19160">
    <property type="entry name" value="SPARK"/>
    <property type="match status" value="1"/>
</dbReference>
<accession>A0AAN7FPM9</accession>
<keyword evidence="1" id="KW-0472">Membrane</keyword>
<dbReference type="Proteomes" id="UP001324115">
    <property type="component" value="Unassembled WGS sequence"/>
</dbReference>
<dbReference type="Pfam" id="PF00069">
    <property type="entry name" value="Pkinase"/>
    <property type="match status" value="1"/>
</dbReference>
<evidence type="ECO:0000256" key="1">
    <source>
        <dbReference type="SAM" id="Phobius"/>
    </source>
</evidence>
<keyword evidence="1" id="KW-1133">Transmembrane helix</keyword>
<dbReference type="PANTHER" id="PTHR48055">
    <property type="entry name" value="LEUCINE-RICH REPEAT RECEPTOR PROTEIN KINASE EMS1"/>
    <property type="match status" value="1"/>
</dbReference>
<dbReference type="PANTHER" id="PTHR48055:SF9">
    <property type="entry name" value="PROTEIN KINASE DOMAIN-CONTAINING PROTEIN"/>
    <property type="match status" value="1"/>
</dbReference>
<comment type="caution">
    <text evidence="4">The sequence shown here is derived from an EMBL/GenBank/DDBJ whole genome shotgun (WGS) entry which is preliminary data.</text>
</comment>
<dbReference type="GO" id="GO:0005524">
    <property type="term" value="F:ATP binding"/>
    <property type="evidence" value="ECO:0007669"/>
    <property type="project" value="InterPro"/>
</dbReference>
<feature type="chain" id="PRO_5042841493" description="Protein kinase domain-containing protein" evidence="2">
    <location>
        <begin position="38"/>
        <end position="507"/>
    </location>
</feature>
<proteinExistence type="predicted"/>
<dbReference type="Gene3D" id="3.30.200.20">
    <property type="entry name" value="Phosphorylase Kinase, domain 1"/>
    <property type="match status" value="1"/>
</dbReference>
<dbReference type="InterPro" id="IPR043891">
    <property type="entry name" value="SPARK"/>
</dbReference>
<dbReference type="SMART" id="SM00220">
    <property type="entry name" value="S_TKc"/>
    <property type="match status" value="1"/>
</dbReference>
<dbReference type="InterPro" id="IPR000719">
    <property type="entry name" value="Prot_kinase_dom"/>
</dbReference>
<sequence>MAKRNLDFLCSNQIKYRQPHSLILLFVFVSTVDSVLSQTPVTDCILQLSSPLNNSNCEASNWGGFFNNCCSVVFDDYLDALGRWANQTGQIFLDSTEQNKCLNSMKIRDPSISDCGIEKLTSGAGGCSDYAVKLGNRLKNFGEGCKLLNSDGTSSQACSDCLRGWEEIVAVFAALVTLTSNKIDDTKWIDAVYGSLGHVLSKGLSILIAGVVAVAVIVLVVTCILFRSRTKKRYPTRNNTSTDTLSEDSTCHKLSAKEVYSATDNLRKVYKGMLSNGQRIAVKHIINDGHVETFVREVTSLSHVRHPNLVRLIGYCENHDEYFLVYELCHNGNLSEWLFGKAKVLSWIQRVEIAVGGARGLWFLHTYPEGCIVHRDIKPTNILITSGYLKLWRWIRGTFGYVDPEYRKNHHVNASGDVYSFGVVLLQLLSGQRVINLDSKRTMSLNKMVRFLARGGFELILKIALSCTGLKQQRPSMEQVVSGLEKAFEISKQVKSFASPSLAFNRD</sequence>
<feature type="signal peptide" evidence="2">
    <location>
        <begin position="1"/>
        <end position="37"/>
    </location>
</feature>